<organism evidence="1 2">
    <name type="scientific">Byssothecium circinans</name>
    <dbReference type="NCBI Taxonomy" id="147558"/>
    <lineage>
        <taxon>Eukaryota</taxon>
        <taxon>Fungi</taxon>
        <taxon>Dikarya</taxon>
        <taxon>Ascomycota</taxon>
        <taxon>Pezizomycotina</taxon>
        <taxon>Dothideomycetes</taxon>
        <taxon>Pleosporomycetidae</taxon>
        <taxon>Pleosporales</taxon>
        <taxon>Massarineae</taxon>
        <taxon>Massarinaceae</taxon>
        <taxon>Byssothecium</taxon>
    </lineage>
</organism>
<accession>A0A6A5TLX6</accession>
<dbReference type="PROSITE" id="PS51257">
    <property type="entry name" value="PROKAR_LIPOPROTEIN"/>
    <property type="match status" value="1"/>
</dbReference>
<keyword evidence="2" id="KW-1185">Reference proteome</keyword>
<sequence length="101" mass="11921">MKEEVQENHIQVVGSLGCQARQAFVIFHYTSSLLSPLSPQRLSMICRPSFRLRFLQIYCVRIFYPDVEYLYFASRMRSPGDSAFQSMPLMQMILQYDIWTL</sequence>
<name>A0A6A5TLX6_9PLEO</name>
<dbReference type="AlphaFoldDB" id="A0A6A5TLX6"/>
<evidence type="ECO:0000313" key="2">
    <source>
        <dbReference type="Proteomes" id="UP000800035"/>
    </source>
</evidence>
<dbReference type="EMBL" id="ML977001">
    <property type="protein sequence ID" value="KAF1953883.1"/>
    <property type="molecule type" value="Genomic_DNA"/>
</dbReference>
<dbReference type="Proteomes" id="UP000800035">
    <property type="component" value="Unassembled WGS sequence"/>
</dbReference>
<gene>
    <name evidence="1" type="ORF">CC80DRAFT_132398</name>
</gene>
<evidence type="ECO:0000313" key="1">
    <source>
        <dbReference type="EMBL" id="KAF1953883.1"/>
    </source>
</evidence>
<protein>
    <submittedName>
        <fullName evidence="1">Uncharacterized protein</fullName>
    </submittedName>
</protein>
<proteinExistence type="predicted"/>
<reference evidence="1" key="1">
    <citation type="journal article" date="2020" name="Stud. Mycol.">
        <title>101 Dothideomycetes genomes: a test case for predicting lifestyles and emergence of pathogens.</title>
        <authorList>
            <person name="Haridas S."/>
            <person name="Albert R."/>
            <person name="Binder M."/>
            <person name="Bloem J."/>
            <person name="Labutti K."/>
            <person name="Salamov A."/>
            <person name="Andreopoulos B."/>
            <person name="Baker S."/>
            <person name="Barry K."/>
            <person name="Bills G."/>
            <person name="Bluhm B."/>
            <person name="Cannon C."/>
            <person name="Castanera R."/>
            <person name="Culley D."/>
            <person name="Daum C."/>
            <person name="Ezra D."/>
            <person name="Gonzalez J."/>
            <person name="Henrissat B."/>
            <person name="Kuo A."/>
            <person name="Liang C."/>
            <person name="Lipzen A."/>
            <person name="Lutzoni F."/>
            <person name="Magnuson J."/>
            <person name="Mondo S."/>
            <person name="Nolan M."/>
            <person name="Ohm R."/>
            <person name="Pangilinan J."/>
            <person name="Park H.-J."/>
            <person name="Ramirez L."/>
            <person name="Alfaro M."/>
            <person name="Sun H."/>
            <person name="Tritt A."/>
            <person name="Yoshinaga Y."/>
            <person name="Zwiers L.-H."/>
            <person name="Turgeon B."/>
            <person name="Goodwin S."/>
            <person name="Spatafora J."/>
            <person name="Crous P."/>
            <person name="Grigoriev I."/>
        </authorList>
    </citation>
    <scope>NUCLEOTIDE SEQUENCE</scope>
    <source>
        <strain evidence="1">CBS 675.92</strain>
    </source>
</reference>